<evidence type="ECO:0000256" key="5">
    <source>
        <dbReference type="ARBA" id="ARBA00023242"/>
    </source>
</evidence>
<keyword evidence="5" id="KW-0539">Nucleus</keyword>
<dbReference type="PANTHER" id="PTHR47025">
    <property type="entry name" value="AUTOIMMUNE REGULATOR"/>
    <property type="match status" value="1"/>
</dbReference>
<dbReference type="InterPro" id="IPR032308">
    <property type="entry name" value="TDBD"/>
</dbReference>
<dbReference type="SUPFAM" id="SSF57903">
    <property type="entry name" value="FYVE/PHD zinc finger"/>
    <property type="match status" value="2"/>
</dbReference>
<dbReference type="InterPro" id="IPR013083">
    <property type="entry name" value="Znf_RING/FYVE/PHD"/>
</dbReference>
<dbReference type="Gene3D" id="3.30.40.10">
    <property type="entry name" value="Zinc/RING finger domain, C3HC4 (zinc finger)"/>
    <property type="match status" value="2"/>
</dbReference>
<keyword evidence="2" id="KW-0479">Metal-binding</keyword>
<sequence>MGFGILCHCCNCEVSPSTFKAHAGWATRKKPYACIYTSNGVSLHDLAISLSKSRKYSSQDNDDLCIICADGGDLLICDGCPRAFHKGCASLSTVPSGNWCCQHCQNTFQRETGYDFMRSGFGPRTIILCDQCEKEFHVGCLRSHKMANLKELPKGNWFCCMDCSRIHSTLQKLRIRGAEKLPDSLLNDIKKQHEEKGLNMSNSIDVRWMLLSGKIASPENKLLLSRALSIFQECFDPIVDSTIGRDLIPLMVYGKNSRAKIMEECTVQC</sequence>
<dbReference type="GO" id="GO:0042393">
    <property type="term" value="F:histone binding"/>
    <property type="evidence" value="ECO:0007669"/>
    <property type="project" value="TreeGrafter"/>
</dbReference>
<accession>A0A4U5MBP9</accession>
<dbReference type="GO" id="GO:0000977">
    <property type="term" value="F:RNA polymerase II transcription regulatory region sequence-specific DNA binding"/>
    <property type="evidence" value="ECO:0007669"/>
    <property type="project" value="TreeGrafter"/>
</dbReference>
<keyword evidence="4" id="KW-0862">Zinc</keyword>
<dbReference type="SMART" id="SM00249">
    <property type="entry name" value="PHD"/>
    <property type="match status" value="2"/>
</dbReference>
<comment type="caution">
    <text evidence="8">The sequence shown here is derived from an EMBL/GenBank/DDBJ whole genome shotgun (WGS) entry which is preliminary data.</text>
</comment>
<dbReference type="GO" id="GO:0005634">
    <property type="term" value="C:nucleus"/>
    <property type="evidence" value="ECO:0007669"/>
    <property type="project" value="UniProtKB-SubCell"/>
</dbReference>
<reference evidence="8" key="1">
    <citation type="submission" date="2018-10" db="EMBL/GenBank/DDBJ databases">
        <title>Population genomic analysis revealed the cold adaptation of white poplar.</title>
        <authorList>
            <person name="Liu Y.-J."/>
        </authorList>
    </citation>
    <scope>NUCLEOTIDE SEQUENCE [LARGE SCALE GENOMIC DNA]</scope>
    <source>
        <strain evidence="8">PAL-ZL1</strain>
    </source>
</reference>
<dbReference type="EMBL" id="RCHU01001202">
    <property type="protein sequence ID" value="TKR66540.1"/>
    <property type="molecule type" value="Genomic_DNA"/>
</dbReference>
<dbReference type="InterPro" id="IPR001965">
    <property type="entry name" value="Znf_PHD"/>
</dbReference>
<evidence type="ECO:0000313" key="8">
    <source>
        <dbReference type="EMBL" id="TKR66540.1"/>
    </source>
</evidence>
<dbReference type="GO" id="GO:0003682">
    <property type="term" value="F:chromatin binding"/>
    <property type="evidence" value="ECO:0007669"/>
    <property type="project" value="TreeGrafter"/>
</dbReference>
<dbReference type="InterPro" id="IPR019787">
    <property type="entry name" value="Znf_PHD-finger"/>
</dbReference>
<feature type="domain" description="PHD-type" evidence="7">
    <location>
        <begin position="62"/>
        <end position="107"/>
    </location>
</feature>
<dbReference type="GO" id="GO:0008270">
    <property type="term" value="F:zinc ion binding"/>
    <property type="evidence" value="ECO:0007669"/>
    <property type="project" value="UniProtKB-KW"/>
</dbReference>
<dbReference type="PROSITE" id="PS50016">
    <property type="entry name" value="ZF_PHD_2"/>
    <property type="match status" value="1"/>
</dbReference>
<dbReference type="GO" id="GO:0045944">
    <property type="term" value="P:positive regulation of transcription by RNA polymerase II"/>
    <property type="evidence" value="ECO:0007669"/>
    <property type="project" value="TreeGrafter"/>
</dbReference>
<dbReference type="PANTHER" id="PTHR47025:SF28">
    <property type="entry name" value="ACYL-COA N-ACYLTRANSFERASE WITH RING_FYVE_PHD-TYPE ZINC FINGER DOMAIN-CONTAINING PROTEIN"/>
    <property type="match status" value="1"/>
</dbReference>
<dbReference type="Pfam" id="PF16135">
    <property type="entry name" value="TDBD"/>
    <property type="match status" value="1"/>
</dbReference>
<dbReference type="STRING" id="43335.A0A4U5MBP9"/>
<keyword evidence="3 6" id="KW-0863">Zinc-finger</keyword>
<evidence type="ECO:0000256" key="3">
    <source>
        <dbReference type="ARBA" id="ARBA00022771"/>
    </source>
</evidence>
<evidence type="ECO:0000259" key="7">
    <source>
        <dbReference type="PROSITE" id="PS50016"/>
    </source>
</evidence>
<protein>
    <recommendedName>
        <fullName evidence="7">PHD-type domain-containing protein</fullName>
    </recommendedName>
</protein>
<name>A0A4U5MBP9_POPAL</name>
<evidence type="ECO:0000256" key="2">
    <source>
        <dbReference type="ARBA" id="ARBA00022723"/>
    </source>
</evidence>
<dbReference type="InterPro" id="IPR011011">
    <property type="entry name" value="Znf_FYVE_PHD"/>
</dbReference>
<dbReference type="Pfam" id="PF23011">
    <property type="entry name" value="PHD-1st_NSD"/>
    <property type="match status" value="1"/>
</dbReference>
<dbReference type="AlphaFoldDB" id="A0A4U5MBP9"/>
<dbReference type="Pfam" id="PF00628">
    <property type="entry name" value="PHD"/>
    <property type="match status" value="1"/>
</dbReference>
<evidence type="ECO:0000256" key="1">
    <source>
        <dbReference type="ARBA" id="ARBA00004123"/>
    </source>
</evidence>
<dbReference type="InterPro" id="IPR059153">
    <property type="entry name" value="NSD_PHD-1st"/>
</dbReference>
<proteinExistence type="predicted"/>
<organism evidence="8">
    <name type="scientific">Populus alba</name>
    <name type="common">White poplar</name>
    <dbReference type="NCBI Taxonomy" id="43335"/>
    <lineage>
        <taxon>Eukaryota</taxon>
        <taxon>Viridiplantae</taxon>
        <taxon>Streptophyta</taxon>
        <taxon>Embryophyta</taxon>
        <taxon>Tracheophyta</taxon>
        <taxon>Spermatophyta</taxon>
        <taxon>Magnoliopsida</taxon>
        <taxon>eudicotyledons</taxon>
        <taxon>Gunneridae</taxon>
        <taxon>Pentapetalae</taxon>
        <taxon>rosids</taxon>
        <taxon>fabids</taxon>
        <taxon>Malpighiales</taxon>
        <taxon>Salicaceae</taxon>
        <taxon>Saliceae</taxon>
        <taxon>Populus</taxon>
    </lineage>
</organism>
<comment type="subcellular location">
    <subcellularLocation>
        <location evidence="1">Nucleus</location>
    </subcellularLocation>
</comment>
<evidence type="ECO:0000256" key="4">
    <source>
        <dbReference type="ARBA" id="ARBA00022833"/>
    </source>
</evidence>
<evidence type="ECO:0000256" key="6">
    <source>
        <dbReference type="PROSITE-ProRule" id="PRU00146"/>
    </source>
</evidence>
<gene>
    <name evidence="8" type="ORF">D5086_0000310160</name>
</gene>